<dbReference type="InterPro" id="IPR000172">
    <property type="entry name" value="GMC_OxRdtase_N"/>
</dbReference>
<dbReference type="Gene3D" id="3.30.560.10">
    <property type="entry name" value="Glucose Oxidase, domain 3"/>
    <property type="match status" value="1"/>
</dbReference>
<evidence type="ECO:0000256" key="5">
    <source>
        <dbReference type="PIRSR" id="PIRSR000137-2"/>
    </source>
</evidence>
<feature type="domain" description="Glucose-methanol-choline oxidoreductase N-terminal" evidence="7">
    <location>
        <begin position="110"/>
        <end position="422"/>
    </location>
</feature>
<keyword evidence="4 5" id="KW-0274">FAD</keyword>
<keyword evidence="3" id="KW-0285">Flavoprotein</keyword>
<proteinExistence type="inferred from homology"/>
<evidence type="ECO:0000313" key="9">
    <source>
        <dbReference type="EMBL" id="CAG6615553.1"/>
    </source>
</evidence>
<dbReference type="GO" id="GO:0016614">
    <property type="term" value="F:oxidoreductase activity, acting on CH-OH group of donors"/>
    <property type="evidence" value="ECO:0007669"/>
    <property type="project" value="InterPro"/>
</dbReference>
<accession>A0A8D8LV61</accession>
<dbReference type="PANTHER" id="PTHR11552:SF147">
    <property type="entry name" value="CHOLINE DEHYDROGENASE, MITOCHONDRIAL"/>
    <property type="match status" value="1"/>
</dbReference>
<keyword evidence="6" id="KW-0732">Signal</keyword>
<dbReference type="Pfam" id="PF00732">
    <property type="entry name" value="GMC_oxred_N"/>
    <property type="match status" value="1"/>
</dbReference>
<dbReference type="PANTHER" id="PTHR11552">
    <property type="entry name" value="GLUCOSE-METHANOL-CHOLINE GMC OXIDOREDUCTASE"/>
    <property type="match status" value="1"/>
</dbReference>
<dbReference type="SUPFAM" id="SSF51905">
    <property type="entry name" value="FAD/NAD(P)-binding domain"/>
    <property type="match status" value="1"/>
</dbReference>
<feature type="binding site" evidence="5">
    <location>
        <position position="343"/>
    </location>
    <ligand>
        <name>FAD</name>
        <dbReference type="ChEBI" id="CHEBI:57692"/>
    </ligand>
</feature>
<feature type="domain" description="Glucose-methanol-choline oxidoreductase C-terminal" evidence="8">
    <location>
        <begin position="529"/>
        <end position="670"/>
    </location>
</feature>
<name>A0A8D8LV61_9HEMI</name>
<dbReference type="AlphaFoldDB" id="A0A8D8LV61"/>
<dbReference type="EMBL" id="HBUF01033238">
    <property type="protein sequence ID" value="CAG6615553.1"/>
    <property type="molecule type" value="Transcribed_RNA"/>
</dbReference>
<dbReference type="InterPro" id="IPR036188">
    <property type="entry name" value="FAD/NAD-bd_sf"/>
</dbReference>
<dbReference type="GO" id="GO:0050660">
    <property type="term" value="F:flavin adenine dinucleotide binding"/>
    <property type="evidence" value="ECO:0007669"/>
    <property type="project" value="InterPro"/>
</dbReference>
<dbReference type="InterPro" id="IPR007867">
    <property type="entry name" value="GMC_OxRtase_C"/>
</dbReference>
<comment type="similarity">
    <text evidence="2">Belongs to the GMC oxidoreductase family.</text>
</comment>
<dbReference type="Gene3D" id="3.50.50.60">
    <property type="entry name" value="FAD/NAD(P)-binding domain"/>
    <property type="match status" value="1"/>
</dbReference>
<dbReference type="PIRSF" id="PIRSF000137">
    <property type="entry name" value="Alcohol_oxidase"/>
    <property type="match status" value="1"/>
</dbReference>
<reference evidence="9" key="1">
    <citation type="submission" date="2021-05" db="EMBL/GenBank/DDBJ databases">
        <authorList>
            <person name="Alioto T."/>
            <person name="Alioto T."/>
            <person name="Gomez Garrido J."/>
        </authorList>
    </citation>
    <scope>NUCLEOTIDE SEQUENCE</scope>
</reference>
<feature type="signal peptide" evidence="6">
    <location>
        <begin position="1"/>
        <end position="24"/>
    </location>
</feature>
<evidence type="ECO:0000256" key="6">
    <source>
        <dbReference type="SAM" id="SignalP"/>
    </source>
</evidence>
<evidence type="ECO:0000256" key="1">
    <source>
        <dbReference type="ARBA" id="ARBA00001974"/>
    </source>
</evidence>
<feature type="chain" id="PRO_5034817669" evidence="6">
    <location>
        <begin position="25"/>
        <end position="703"/>
    </location>
</feature>
<evidence type="ECO:0000256" key="3">
    <source>
        <dbReference type="ARBA" id="ARBA00022630"/>
    </source>
</evidence>
<evidence type="ECO:0000256" key="4">
    <source>
        <dbReference type="ARBA" id="ARBA00022827"/>
    </source>
</evidence>
<comment type="cofactor">
    <cofactor evidence="1 5">
        <name>FAD</name>
        <dbReference type="ChEBI" id="CHEBI:57692"/>
    </cofactor>
</comment>
<dbReference type="Pfam" id="PF05199">
    <property type="entry name" value="GMC_oxred_C"/>
    <property type="match status" value="1"/>
</dbReference>
<evidence type="ECO:0000259" key="7">
    <source>
        <dbReference type="Pfam" id="PF00732"/>
    </source>
</evidence>
<dbReference type="InterPro" id="IPR012132">
    <property type="entry name" value="GMC_OxRdtase"/>
</dbReference>
<evidence type="ECO:0000259" key="8">
    <source>
        <dbReference type="Pfam" id="PF05199"/>
    </source>
</evidence>
<sequence length="703" mass="78271">MFARAKGALCLLAVGLLLIQNVNPQNLRKRGVKQMLKSLKTQSIMFGGAKQQKANIDPNACSVFGYEDSLSKSILYSDFFDYMNQLQVEYAKSIYSPPDFFDKITDGQTFDMIIVGGGISGCLMAKLLSQTGNSVLVIEAGPDAPIVSAIPAMWPEILQDKRYDWGFVLEGNPKYGLGLKDGLVRINQARVLGGSSTINDMIHDRGSMYDYERWEALNITGWRYSDDIEPIYERIENIRLQTASDDTVKTETSESVTTTVGNDGSVTITTVKTEKTNLLRTTFSKAFETIGFKSPDSFTVSEHVGIAPPQYYLKDGQRLIASNVFLRSIKDKDSVRVVKNSEVSKLCFDETKTKVIGVEFRTPQGKIIKVNANKEVIVAAGSINSVRVLQQSGIGDAALLAKYNIPLVKNLPGVGRRLNLHPMFIGQCYTFTKTPVSSYTINEIIFEYLSKRSGRFSDIGMSNFIGYLDTDFKGNPDVAVTQYYFPAEDTLFLRSQLKAWNVNDDLVERFVKVNLNKAILIIGLVTLCPKAEGRVEINSNDPFKNPTISYPLYTKEEDIKDILTAVKMVDDVMRFKDFRNFETTAVPMEIKECASCKYQSEEYYRCAIKYLSTTTNHPTGTLRMGCLTDPLSVVGPDLRVNGFSNLRVVGEPVIPVEMVTDSSAVAMMLAERCAGFIRSPPIASKVVKPPKLKKNPPFLKNKT</sequence>
<feature type="binding site" evidence="5">
    <location>
        <position position="191"/>
    </location>
    <ligand>
        <name>FAD</name>
        <dbReference type="ChEBI" id="CHEBI:57692"/>
    </ligand>
</feature>
<dbReference type="SUPFAM" id="SSF54373">
    <property type="entry name" value="FAD-linked reductases, C-terminal domain"/>
    <property type="match status" value="1"/>
</dbReference>
<evidence type="ECO:0000256" key="2">
    <source>
        <dbReference type="ARBA" id="ARBA00010790"/>
    </source>
</evidence>
<organism evidence="9">
    <name type="scientific">Cacopsylla melanoneura</name>
    <dbReference type="NCBI Taxonomy" id="428564"/>
    <lineage>
        <taxon>Eukaryota</taxon>
        <taxon>Metazoa</taxon>
        <taxon>Ecdysozoa</taxon>
        <taxon>Arthropoda</taxon>
        <taxon>Hexapoda</taxon>
        <taxon>Insecta</taxon>
        <taxon>Pterygota</taxon>
        <taxon>Neoptera</taxon>
        <taxon>Paraneoptera</taxon>
        <taxon>Hemiptera</taxon>
        <taxon>Sternorrhyncha</taxon>
        <taxon>Psylloidea</taxon>
        <taxon>Psyllidae</taxon>
        <taxon>Psyllinae</taxon>
        <taxon>Cacopsylla</taxon>
    </lineage>
</organism>
<protein>
    <submittedName>
        <fullName evidence="9">Glucose dehydrogenase [FAD, quinone]</fullName>
    </submittedName>
</protein>